<reference evidence="1 2" key="1">
    <citation type="submission" date="2020-08" db="EMBL/GenBank/DDBJ databases">
        <title>Putative novel bacterial strains isolated from necrotic wheat leaf tissues caused by Xanthomonas translucens.</title>
        <authorList>
            <person name="Tambong J.T."/>
        </authorList>
    </citation>
    <scope>NUCLEOTIDE SEQUENCE [LARGE SCALE GENOMIC DNA]</scope>
    <source>
        <strain evidence="2">DOAB 1063</strain>
    </source>
</reference>
<evidence type="ECO:0000313" key="1">
    <source>
        <dbReference type="EMBL" id="MBC3943321.1"/>
    </source>
</evidence>
<gene>
    <name evidence="1" type="ORF">H8S47_16710</name>
</gene>
<dbReference type="Proteomes" id="UP000597613">
    <property type="component" value="Unassembled WGS sequence"/>
</dbReference>
<protein>
    <submittedName>
        <fullName evidence="1">Uncharacterized protein</fullName>
    </submittedName>
</protein>
<proteinExistence type="predicted"/>
<name>A0ABR7AS84_9SPHN</name>
<dbReference type="RefSeq" id="WP_187504902.1">
    <property type="nucleotide sequence ID" value="NZ_CP162536.1"/>
</dbReference>
<organism evidence="1 2">
    <name type="scientific">Sphingomonas albertensis</name>
    <dbReference type="NCBI Taxonomy" id="2762591"/>
    <lineage>
        <taxon>Bacteria</taxon>
        <taxon>Pseudomonadati</taxon>
        <taxon>Pseudomonadota</taxon>
        <taxon>Alphaproteobacteria</taxon>
        <taxon>Sphingomonadales</taxon>
        <taxon>Sphingomonadaceae</taxon>
        <taxon>Sphingomonas</taxon>
    </lineage>
</organism>
<sequence length="75" mass="7995">MDLSFPRFDRDAEVTVLPGDLAVLIVGIAARQAASPTAVVQAGFARTTIDPKLFAPLHGAFNGPMATALTRWKDE</sequence>
<evidence type="ECO:0000313" key="2">
    <source>
        <dbReference type="Proteomes" id="UP000597613"/>
    </source>
</evidence>
<keyword evidence="2" id="KW-1185">Reference proteome</keyword>
<dbReference type="EMBL" id="JACONT010000047">
    <property type="protein sequence ID" value="MBC3943321.1"/>
    <property type="molecule type" value="Genomic_DNA"/>
</dbReference>
<accession>A0ABR7AS84</accession>
<comment type="caution">
    <text evidence="1">The sequence shown here is derived from an EMBL/GenBank/DDBJ whole genome shotgun (WGS) entry which is preliminary data.</text>
</comment>